<comment type="caution">
    <text evidence="1">The sequence shown here is derived from an EMBL/GenBank/DDBJ whole genome shotgun (WGS) entry which is preliminary data.</text>
</comment>
<proteinExistence type="predicted"/>
<dbReference type="InterPro" id="IPR035093">
    <property type="entry name" value="RelE/ParE_toxin_dom_sf"/>
</dbReference>
<dbReference type="Proteomes" id="UP000178417">
    <property type="component" value="Unassembled WGS sequence"/>
</dbReference>
<gene>
    <name evidence="1" type="ORF">A2310_08550</name>
</gene>
<evidence type="ECO:0008006" key="3">
    <source>
        <dbReference type="Google" id="ProtNLM"/>
    </source>
</evidence>
<dbReference type="AlphaFoldDB" id="A0A1F4SVH6"/>
<dbReference type="EMBL" id="MEUB01000009">
    <property type="protein sequence ID" value="OGC24441.1"/>
    <property type="molecule type" value="Genomic_DNA"/>
</dbReference>
<protein>
    <recommendedName>
        <fullName evidence="3">Addiction module toxin RelE</fullName>
    </recommendedName>
</protein>
<dbReference type="STRING" id="1802579.A2310_08550"/>
<organism evidence="1 2">
    <name type="scientific">candidate division WOR-1 bacterium RIFOXYB2_FULL_37_13</name>
    <dbReference type="NCBI Taxonomy" id="1802579"/>
    <lineage>
        <taxon>Bacteria</taxon>
        <taxon>Bacillati</taxon>
        <taxon>Saganbacteria</taxon>
    </lineage>
</organism>
<evidence type="ECO:0000313" key="2">
    <source>
        <dbReference type="Proteomes" id="UP000178417"/>
    </source>
</evidence>
<accession>A0A1F4SVH6</accession>
<dbReference type="SUPFAM" id="SSF143011">
    <property type="entry name" value="RelE-like"/>
    <property type="match status" value="1"/>
</dbReference>
<evidence type="ECO:0000313" key="1">
    <source>
        <dbReference type="EMBL" id="OGC24441.1"/>
    </source>
</evidence>
<name>A0A1F4SVH6_UNCSA</name>
<reference evidence="1 2" key="1">
    <citation type="journal article" date="2016" name="Nat. Commun.">
        <title>Thousands of microbial genomes shed light on interconnected biogeochemical processes in an aquifer system.</title>
        <authorList>
            <person name="Anantharaman K."/>
            <person name="Brown C.T."/>
            <person name="Hug L.A."/>
            <person name="Sharon I."/>
            <person name="Castelle C.J."/>
            <person name="Probst A.J."/>
            <person name="Thomas B.C."/>
            <person name="Singh A."/>
            <person name="Wilkins M.J."/>
            <person name="Karaoz U."/>
            <person name="Brodie E.L."/>
            <person name="Williams K.H."/>
            <person name="Hubbard S.S."/>
            <person name="Banfield J.F."/>
        </authorList>
    </citation>
    <scope>NUCLEOTIDE SEQUENCE [LARGE SCALE GENOMIC DNA]</scope>
</reference>
<sequence>MRYERKRSFDRIFKKLNYGEQVTIVEAIDKLLSFYESGIKSEGLGLKHLKDDLWEIRTSIRNRILFSIYGDLISFLLLGNHEIKKFLRSY</sequence>